<sequence>MNYKELSYAFKNIISWYKKKTKVLNIKSRPYNTGFVFFDLISRLINDNKKVLYVFSMGSDEIKSKSHDELYMKSIQKIMPGDIENGITFISIDEIENIGEEYSLIIFDDITMFSKSTIKDIRDAIEKVYWKVNKIIIYSCERVFPIGENMDLVYLLNPMPMIEPRFLNTRIKLEDDIPLAVYEYVKWFSYNNKNVIIMVPDEEKLSKVYYTYKNNLKDNNAKVVKYEKGDDFKNIKNIVKNEPAFIVTNSMGDYINSIEDVNILILFGDDASYTYKQIVYLCGCIYVKSDILPEVLLVSRETSVEMDKSRNIIREFNKKLWEKNLLR</sequence>
<comment type="caution">
    <text evidence="1">The sequence shown here is derived from an EMBL/GenBank/DDBJ whole genome shotgun (WGS) entry which is preliminary data.</text>
</comment>
<protein>
    <recommendedName>
        <fullName evidence="3">Comf operon protein A, DNA transporter ATPase</fullName>
    </recommendedName>
</protein>
<name>A0A8I0AE23_9CLOT</name>
<dbReference type="AlphaFoldDB" id="A0A8I0AE23"/>
<evidence type="ECO:0008006" key="3">
    <source>
        <dbReference type="Google" id="ProtNLM"/>
    </source>
</evidence>
<evidence type="ECO:0000313" key="2">
    <source>
        <dbReference type="Proteomes" id="UP000662088"/>
    </source>
</evidence>
<gene>
    <name evidence="1" type="ORF">H8R92_07765</name>
</gene>
<keyword evidence="2" id="KW-1185">Reference proteome</keyword>
<dbReference type="RefSeq" id="WP_186835131.1">
    <property type="nucleotide sequence ID" value="NZ_JACOOQ010000011.1"/>
</dbReference>
<proteinExistence type="predicted"/>
<dbReference type="EMBL" id="JACOOQ010000011">
    <property type="protein sequence ID" value="MBC5640323.1"/>
    <property type="molecule type" value="Genomic_DNA"/>
</dbReference>
<evidence type="ECO:0000313" key="1">
    <source>
        <dbReference type="EMBL" id="MBC5640323.1"/>
    </source>
</evidence>
<accession>A0A8I0AE23</accession>
<organism evidence="1 2">
    <name type="scientific">Clostridium lentum</name>
    <dbReference type="NCBI Taxonomy" id="2763037"/>
    <lineage>
        <taxon>Bacteria</taxon>
        <taxon>Bacillati</taxon>
        <taxon>Bacillota</taxon>
        <taxon>Clostridia</taxon>
        <taxon>Eubacteriales</taxon>
        <taxon>Clostridiaceae</taxon>
        <taxon>Clostridium</taxon>
    </lineage>
</organism>
<dbReference type="Proteomes" id="UP000662088">
    <property type="component" value="Unassembled WGS sequence"/>
</dbReference>
<reference evidence="1" key="1">
    <citation type="submission" date="2020-08" db="EMBL/GenBank/DDBJ databases">
        <title>Genome public.</title>
        <authorList>
            <person name="Liu C."/>
            <person name="Sun Q."/>
        </authorList>
    </citation>
    <scope>NUCLEOTIDE SEQUENCE</scope>
    <source>
        <strain evidence="1">NSJ-42</strain>
    </source>
</reference>